<comment type="similarity">
    <text evidence="1">Belongs to the phosphate/phosphite/phosphonate binding protein family.</text>
</comment>
<organism evidence="3 4">
    <name type="scientific">Desulfuribacillus stibiiarsenatis</name>
    <dbReference type="NCBI Taxonomy" id="1390249"/>
    <lineage>
        <taxon>Bacteria</taxon>
        <taxon>Bacillati</taxon>
        <taxon>Bacillota</taxon>
        <taxon>Desulfuribacillia</taxon>
        <taxon>Desulfuribacillales</taxon>
        <taxon>Desulfuribacillaceae</taxon>
        <taxon>Desulfuribacillus</taxon>
    </lineage>
</organism>
<dbReference type="NCBIfam" id="TIGR01098">
    <property type="entry name" value="3A0109s03R"/>
    <property type="match status" value="1"/>
</dbReference>
<dbReference type="PANTHER" id="PTHR35841">
    <property type="entry name" value="PHOSPHONATES-BINDING PERIPLASMIC PROTEIN"/>
    <property type="match status" value="1"/>
</dbReference>
<sequence>MLLGTTIYNSVDFTEAEAVYVDFTKVEPQVKKTPNPEVFRLAVSSVISPTETVKGYRPLTEYFEEKLGRKVELVQRKTYGEINDLIEQGEVDLAFICTLSYVEAERTFGARLVSVPQVQGSAVYRSIVITRKNSGIETLEDLRGKRFAFTDPMSFSGRAAMIGELANIGEKPEKYFSSIIYTYSHDNSVKAVLDGIVDSACIDHMVYDYHAFLYPEITNQLQIIHSSPEVGNPPVVVGVNTSDEEFQMLRRLLLNMHNDEKGKIALQSLLFERFVMADDMTYDYIRDLLNKTEIDYNVK</sequence>
<dbReference type="GO" id="GO:0043190">
    <property type="term" value="C:ATP-binding cassette (ABC) transporter complex"/>
    <property type="evidence" value="ECO:0007669"/>
    <property type="project" value="InterPro"/>
</dbReference>
<dbReference type="Proteomes" id="UP000095255">
    <property type="component" value="Unassembled WGS sequence"/>
</dbReference>
<protein>
    <recommendedName>
        <fullName evidence="5">Phosphonate ABC transporter substrate-binding protein</fullName>
    </recommendedName>
</protein>
<dbReference type="AlphaFoldDB" id="A0A1E5L949"/>
<comment type="caution">
    <text evidence="3">The sequence shown here is derived from an EMBL/GenBank/DDBJ whole genome shotgun (WGS) entry which is preliminary data.</text>
</comment>
<evidence type="ECO:0000256" key="2">
    <source>
        <dbReference type="ARBA" id="ARBA00022729"/>
    </source>
</evidence>
<dbReference type="SUPFAM" id="SSF53850">
    <property type="entry name" value="Periplasmic binding protein-like II"/>
    <property type="match status" value="1"/>
</dbReference>
<accession>A0A1E5L949</accession>
<evidence type="ECO:0000313" key="4">
    <source>
        <dbReference type="Proteomes" id="UP000095255"/>
    </source>
</evidence>
<dbReference type="STRING" id="1390249.BHU72_10245"/>
<evidence type="ECO:0000313" key="3">
    <source>
        <dbReference type="EMBL" id="OEH86687.1"/>
    </source>
</evidence>
<dbReference type="Gene3D" id="3.40.190.10">
    <property type="entry name" value="Periplasmic binding protein-like II"/>
    <property type="match status" value="2"/>
</dbReference>
<dbReference type="RefSeq" id="WP_069701053.1">
    <property type="nucleotide sequence ID" value="NZ_MJAT01000002.1"/>
</dbReference>
<dbReference type="CDD" id="cd13571">
    <property type="entry name" value="PBP2_PnhD_1"/>
    <property type="match status" value="1"/>
</dbReference>
<evidence type="ECO:0008006" key="5">
    <source>
        <dbReference type="Google" id="ProtNLM"/>
    </source>
</evidence>
<dbReference type="PANTHER" id="PTHR35841:SF1">
    <property type="entry name" value="PHOSPHONATES-BINDING PERIPLASMIC PROTEIN"/>
    <property type="match status" value="1"/>
</dbReference>
<dbReference type="Pfam" id="PF12974">
    <property type="entry name" value="Phosphonate-bd"/>
    <property type="match status" value="1"/>
</dbReference>
<dbReference type="InterPro" id="IPR005770">
    <property type="entry name" value="PhnD"/>
</dbReference>
<reference evidence="3 4" key="1">
    <citation type="submission" date="2016-09" db="EMBL/GenBank/DDBJ databases">
        <title>Desulfuribacillus arsenicus sp. nov., an obligately anaerobic, dissimilatory arsenic- and antimonate-reducing bacterium isolated from anoxic sediments.</title>
        <authorList>
            <person name="Abin C.A."/>
            <person name="Hollibaugh J.T."/>
        </authorList>
    </citation>
    <scope>NUCLEOTIDE SEQUENCE [LARGE SCALE GENOMIC DNA]</scope>
    <source>
        <strain evidence="3 4">MLFW-2</strain>
    </source>
</reference>
<name>A0A1E5L949_9FIRM</name>
<proteinExistence type="inferred from homology"/>
<gene>
    <name evidence="3" type="ORF">BHU72_10245</name>
</gene>
<keyword evidence="4" id="KW-1185">Reference proteome</keyword>
<keyword evidence="2" id="KW-0732">Signal</keyword>
<dbReference type="EMBL" id="MJAT01000002">
    <property type="protein sequence ID" value="OEH86687.1"/>
    <property type="molecule type" value="Genomic_DNA"/>
</dbReference>
<dbReference type="GO" id="GO:0055085">
    <property type="term" value="P:transmembrane transport"/>
    <property type="evidence" value="ECO:0007669"/>
    <property type="project" value="InterPro"/>
</dbReference>
<evidence type="ECO:0000256" key="1">
    <source>
        <dbReference type="ARBA" id="ARBA00007162"/>
    </source>
</evidence>